<dbReference type="SUPFAM" id="SSF51556">
    <property type="entry name" value="Metallo-dependent hydrolases"/>
    <property type="match status" value="1"/>
</dbReference>
<dbReference type="Gene3D" id="2.30.40.10">
    <property type="entry name" value="Urease, subunit C, domain 1"/>
    <property type="match status" value="1"/>
</dbReference>
<dbReference type="InterPro" id="IPR011059">
    <property type="entry name" value="Metal-dep_hydrolase_composite"/>
</dbReference>
<dbReference type="Pfam" id="PF07969">
    <property type="entry name" value="Amidohydro_3"/>
    <property type="match status" value="1"/>
</dbReference>
<dbReference type="PANTHER" id="PTHR22642">
    <property type="entry name" value="IMIDAZOLONEPROPIONASE"/>
    <property type="match status" value="1"/>
</dbReference>
<dbReference type="Proteomes" id="UP001548713">
    <property type="component" value="Unassembled WGS sequence"/>
</dbReference>
<dbReference type="RefSeq" id="WP_353985213.1">
    <property type="nucleotide sequence ID" value="NZ_JBEWLY010000023.1"/>
</dbReference>
<gene>
    <name evidence="2" type="ORF">ABVV53_14865</name>
</gene>
<dbReference type="PANTHER" id="PTHR22642:SF2">
    <property type="entry name" value="PROTEIN LONG AFTER FAR-RED 3"/>
    <property type="match status" value="1"/>
</dbReference>
<evidence type="ECO:0000313" key="3">
    <source>
        <dbReference type="Proteomes" id="UP001548713"/>
    </source>
</evidence>
<dbReference type="InterPro" id="IPR032466">
    <property type="entry name" value="Metal_Hydrolase"/>
</dbReference>
<evidence type="ECO:0000259" key="1">
    <source>
        <dbReference type="Pfam" id="PF07969"/>
    </source>
</evidence>
<dbReference type="InterPro" id="IPR013108">
    <property type="entry name" value="Amidohydro_3"/>
</dbReference>
<proteinExistence type="predicted"/>
<name>A0ABV2D539_9SPHN</name>
<dbReference type="EMBL" id="JBEWLY010000023">
    <property type="protein sequence ID" value="MET1756724.1"/>
    <property type="molecule type" value="Genomic_DNA"/>
</dbReference>
<sequence length="475" mass="50628">MLICDADVLGHGRCDLRIQDGVVAALGRFAPFPEEPVIAASGGALLPGLHDHHIHLAALAARAASVACGPPDVLDGEALHEALFMAPGDGWIRGVGYHESVLDALPDAATLDRMVPDRPVRIQHRSGRMWLLNSRALDQLLAAGTPPPGLERNAGRFTGRLFEEDAWLQRSLGSTPPDLGTTSAALARYGVTGVTDMSPRNDPAIAKHFAEQRSTAALLQRCVLAGNLSLANTSGEAWRLGPAKLHLHEAAFPAFGEAVAFIKAAHQQDRAVAVHCVSEVELVFALAAIEEAGAMPGDRIEHVSVASPQLLEQMARLNLHACVQPRFVAERGDRYLLDVEPRHHPDLYRLGSLAARGIPLAGGSDAPYGSDDPWLAMAAAVSRRTAAGAIIGPEEALDPEQALALYLADPLDFTRERTIKIGATADLCLLDRPWAEARLRLTSDDVAATFVAGEIIHQRVNEPPIQSKPGAEPTA</sequence>
<dbReference type="Gene3D" id="3.10.310.70">
    <property type="match status" value="1"/>
</dbReference>
<protein>
    <submittedName>
        <fullName evidence="2">Amidohydrolase family protein</fullName>
    </submittedName>
</protein>
<feature type="domain" description="Amidohydrolase 3" evidence="1">
    <location>
        <begin position="37"/>
        <end position="457"/>
    </location>
</feature>
<organism evidence="2 3">
    <name type="scientific">Novosphingobium kalidii</name>
    <dbReference type="NCBI Taxonomy" id="3230299"/>
    <lineage>
        <taxon>Bacteria</taxon>
        <taxon>Pseudomonadati</taxon>
        <taxon>Pseudomonadota</taxon>
        <taxon>Alphaproteobacteria</taxon>
        <taxon>Sphingomonadales</taxon>
        <taxon>Sphingomonadaceae</taxon>
        <taxon>Novosphingobium</taxon>
    </lineage>
</organism>
<dbReference type="SUPFAM" id="SSF51338">
    <property type="entry name" value="Composite domain of metallo-dependent hydrolases"/>
    <property type="match status" value="1"/>
</dbReference>
<evidence type="ECO:0000313" key="2">
    <source>
        <dbReference type="EMBL" id="MET1756724.1"/>
    </source>
</evidence>
<reference evidence="2 3" key="1">
    <citation type="submission" date="2024-07" db="EMBL/GenBank/DDBJ databases">
        <title>Novosphingobium kalidii RD2P27.</title>
        <authorList>
            <person name="Sun J.-Q."/>
        </authorList>
    </citation>
    <scope>NUCLEOTIDE SEQUENCE [LARGE SCALE GENOMIC DNA]</scope>
    <source>
        <strain evidence="2 3">RD2P27</strain>
    </source>
</reference>
<keyword evidence="3" id="KW-1185">Reference proteome</keyword>
<accession>A0ABV2D539</accession>
<dbReference type="Gene3D" id="3.20.20.140">
    <property type="entry name" value="Metal-dependent hydrolases"/>
    <property type="match status" value="2"/>
</dbReference>
<comment type="caution">
    <text evidence="2">The sequence shown here is derived from an EMBL/GenBank/DDBJ whole genome shotgun (WGS) entry which is preliminary data.</text>
</comment>